<keyword evidence="4" id="KW-1185">Reference proteome</keyword>
<feature type="signal peptide" evidence="1">
    <location>
        <begin position="1"/>
        <end position="20"/>
    </location>
</feature>
<evidence type="ECO:0000256" key="1">
    <source>
        <dbReference type="SAM" id="SignalP"/>
    </source>
</evidence>
<proteinExistence type="predicted"/>
<comment type="caution">
    <text evidence="3">The sequence shown here is derived from an EMBL/GenBank/DDBJ whole genome shotgun (WGS) entry which is preliminary data.</text>
</comment>
<name>A0AAN6YQD6_9PEZI</name>
<reference evidence="3" key="1">
    <citation type="journal article" date="2023" name="Mol. Phylogenet. Evol.">
        <title>Genome-scale phylogeny and comparative genomics of the fungal order Sordariales.</title>
        <authorList>
            <person name="Hensen N."/>
            <person name="Bonometti L."/>
            <person name="Westerberg I."/>
            <person name="Brannstrom I.O."/>
            <person name="Guillou S."/>
            <person name="Cros-Aarteil S."/>
            <person name="Calhoun S."/>
            <person name="Haridas S."/>
            <person name="Kuo A."/>
            <person name="Mondo S."/>
            <person name="Pangilinan J."/>
            <person name="Riley R."/>
            <person name="LaButti K."/>
            <person name="Andreopoulos B."/>
            <person name="Lipzen A."/>
            <person name="Chen C."/>
            <person name="Yan M."/>
            <person name="Daum C."/>
            <person name="Ng V."/>
            <person name="Clum A."/>
            <person name="Steindorff A."/>
            <person name="Ohm R.A."/>
            <person name="Martin F."/>
            <person name="Silar P."/>
            <person name="Natvig D.O."/>
            <person name="Lalanne C."/>
            <person name="Gautier V."/>
            <person name="Ament-Velasquez S.L."/>
            <person name="Kruys A."/>
            <person name="Hutchinson M.I."/>
            <person name="Powell A.J."/>
            <person name="Barry K."/>
            <person name="Miller A.N."/>
            <person name="Grigoriev I.V."/>
            <person name="Debuchy R."/>
            <person name="Gladieux P."/>
            <person name="Hiltunen Thoren M."/>
            <person name="Johannesson H."/>
        </authorList>
    </citation>
    <scope>NUCLEOTIDE SEQUENCE</scope>
    <source>
        <strain evidence="3">CBS 990.96</strain>
    </source>
</reference>
<reference evidence="3" key="2">
    <citation type="submission" date="2023-05" db="EMBL/GenBank/DDBJ databases">
        <authorList>
            <consortium name="Lawrence Berkeley National Laboratory"/>
            <person name="Steindorff A."/>
            <person name="Hensen N."/>
            <person name="Bonometti L."/>
            <person name="Westerberg I."/>
            <person name="Brannstrom I.O."/>
            <person name="Guillou S."/>
            <person name="Cros-Aarteil S."/>
            <person name="Calhoun S."/>
            <person name="Haridas S."/>
            <person name="Kuo A."/>
            <person name="Mondo S."/>
            <person name="Pangilinan J."/>
            <person name="Riley R."/>
            <person name="Labutti K."/>
            <person name="Andreopoulos B."/>
            <person name="Lipzen A."/>
            <person name="Chen C."/>
            <person name="Yanf M."/>
            <person name="Daum C."/>
            <person name="Ng V."/>
            <person name="Clum A."/>
            <person name="Ohm R."/>
            <person name="Martin F."/>
            <person name="Silar P."/>
            <person name="Natvig D."/>
            <person name="Lalanne C."/>
            <person name="Gautier V."/>
            <person name="Ament-Velasquez S.L."/>
            <person name="Kruys A."/>
            <person name="Hutchinson M.I."/>
            <person name="Powell A.J."/>
            <person name="Barry K."/>
            <person name="Miller A.N."/>
            <person name="Grigoriev I.V."/>
            <person name="Debuchy R."/>
            <person name="Gladieux P."/>
            <person name="Thoren M.H."/>
            <person name="Johannesson H."/>
        </authorList>
    </citation>
    <scope>NUCLEOTIDE SEQUENCE</scope>
    <source>
        <strain evidence="3">CBS 990.96</strain>
    </source>
</reference>
<keyword evidence="1" id="KW-0732">Signal</keyword>
<evidence type="ECO:0000313" key="4">
    <source>
        <dbReference type="Proteomes" id="UP001301958"/>
    </source>
</evidence>
<dbReference type="InterPro" id="IPR057277">
    <property type="entry name" value="LysM_C"/>
</dbReference>
<dbReference type="AlphaFoldDB" id="A0AAN6YQD6"/>
<sequence>MHLSTLLLGTLSLLVPSTTAWRLTAYVDVNNCVAQTNSVYRILEGPSNLNNCFTFGNPMPGTTFCREYQNGGGSNGPCTAPGPTKISSAGVRGTCTIYEFPNCQGNSATFTNQCQKITQGVPLIIGWVPFSSYRCSGNH</sequence>
<feature type="domain" description="Secreted LysM effector LysM C-terminal" evidence="2">
    <location>
        <begin position="21"/>
        <end position="118"/>
    </location>
</feature>
<organism evidence="3 4">
    <name type="scientific">Podospora fimiseda</name>
    <dbReference type="NCBI Taxonomy" id="252190"/>
    <lineage>
        <taxon>Eukaryota</taxon>
        <taxon>Fungi</taxon>
        <taxon>Dikarya</taxon>
        <taxon>Ascomycota</taxon>
        <taxon>Pezizomycotina</taxon>
        <taxon>Sordariomycetes</taxon>
        <taxon>Sordariomycetidae</taxon>
        <taxon>Sordariales</taxon>
        <taxon>Podosporaceae</taxon>
        <taxon>Podospora</taxon>
    </lineage>
</organism>
<protein>
    <recommendedName>
        <fullName evidence="2">Secreted LysM effector LysM C-terminal domain-containing protein</fullName>
    </recommendedName>
</protein>
<dbReference type="EMBL" id="MU865620">
    <property type="protein sequence ID" value="KAK4220892.1"/>
    <property type="molecule type" value="Genomic_DNA"/>
</dbReference>
<dbReference type="Pfam" id="PF25139">
    <property type="entry name" value="LysM14_C"/>
    <property type="match status" value="1"/>
</dbReference>
<evidence type="ECO:0000259" key="2">
    <source>
        <dbReference type="Pfam" id="PF25139"/>
    </source>
</evidence>
<dbReference type="Proteomes" id="UP001301958">
    <property type="component" value="Unassembled WGS sequence"/>
</dbReference>
<feature type="chain" id="PRO_5042841466" description="Secreted LysM effector LysM C-terminal domain-containing protein" evidence="1">
    <location>
        <begin position="21"/>
        <end position="139"/>
    </location>
</feature>
<accession>A0AAN6YQD6</accession>
<gene>
    <name evidence="3" type="ORF">QBC38DRAFT_505366</name>
</gene>
<evidence type="ECO:0000313" key="3">
    <source>
        <dbReference type="EMBL" id="KAK4220892.1"/>
    </source>
</evidence>